<gene>
    <name evidence="1" type="ORF">MLD38_026859</name>
</gene>
<evidence type="ECO:0000313" key="2">
    <source>
        <dbReference type="Proteomes" id="UP001057402"/>
    </source>
</evidence>
<protein>
    <submittedName>
        <fullName evidence="1">Uncharacterized protein</fullName>
    </submittedName>
</protein>
<accession>A0ACB9NZQ9</accession>
<comment type="caution">
    <text evidence="1">The sequence shown here is derived from an EMBL/GenBank/DDBJ whole genome shotgun (WGS) entry which is preliminary data.</text>
</comment>
<dbReference type="Proteomes" id="UP001057402">
    <property type="component" value="Chromosome 7"/>
</dbReference>
<keyword evidence="2" id="KW-1185">Reference proteome</keyword>
<dbReference type="EMBL" id="CM042886">
    <property type="protein sequence ID" value="KAI4342209.1"/>
    <property type="molecule type" value="Genomic_DNA"/>
</dbReference>
<sequence length="113" mass="12284">MRCSGNLSTGAVVAKKGHFAVYTRDGRRFEVPLSYLSNGAIRELVTVAEEEFGIPTAGPIVLPIEASSMEYIILLIRQGLASELEKALSESMNRCSCYLHAKAAQVCTQLMCT</sequence>
<name>A0ACB9NZQ9_9MYRT</name>
<proteinExistence type="predicted"/>
<organism evidence="1 2">
    <name type="scientific">Melastoma candidum</name>
    <dbReference type="NCBI Taxonomy" id="119954"/>
    <lineage>
        <taxon>Eukaryota</taxon>
        <taxon>Viridiplantae</taxon>
        <taxon>Streptophyta</taxon>
        <taxon>Embryophyta</taxon>
        <taxon>Tracheophyta</taxon>
        <taxon>Spermatophyta</taxon>
        <taxon>Magnoliopsida</taxon>
        <taxon>eudicotyledons</taxon>
        <taxon>Gunneridae</taxon>
        <taxon>Pentapetalae</taxon>
        <taxon>rosids</taxon>
        <taxon>malvids</taxon>
        <taxon>Myrtales</taxon>
        <taxon>Melastomataceae</taxon>
        <taxon>Melastomatoideae</taxon>
        <taxon>Melastomateae</taxon>
        <taxon>Melastoma</taxon>
    </lineage>
</organism>
<reference evidence="2" key="1">
    <citation type="journal article" date="2023" name="Front. Plant Sci.">
        <title>Chromosomal-level genome assembly of Melastoma candidum provides insights into trichome evolution.</title>
        <authorList>
            <person name="Zhong Y."/>
            <person name="Wu W."/>
            <person name="Sun C."/>
            <person name="Zou P."/>
            <person name="Liu Y."/>
            <person name="Dai S."/>
            <person name="Zhou R."/>
        </authorList>
    </citation>
    <scope>NUCLEOTIDE SEQUENCE [LARGE SCALE GENOMIC DNA]</scope>
</reference>
<evidence type="ECO:0000313" key="1">
    <source>
        <dbReference type="EMBL" id="KAI4342209.1"/>
    </source>
</evidence>